<gene>
    <name evidence="3" type="ORF">MACH21_01300</name>
</gene>
<evidence type="ECO:0000259" key="2">
    <source>
        <dbReference type="Pfam" id="PF13403"/>
    </source>
</evidence>
<sequence length="528" mass="55496">MAVGQELPINVNASAFQMAQTIFGSGATVVSASYSGDRLSSGIYSNADAVTPGVAPSDSGVILSTGYVRDFTQSSGDPNRSGSTSTNTTGQNDNPLFNGLVGGRTFDAAILTTSFIPTGDVLTISFVFASEEYPEFAGSIFNDAVGIWINGQVVTSPVVNFTQINSINQSANSTLFVNNTGDAYNTEMDGFTVTLSLLIPVNPGVVNTLTIGIADVADASYDSAVLIAAGSVQSAFIAQDDTITVNQNTYGILDVLANDGDGVGVAVVTHINGIAVSPGGFVTLSDGALVVLMPDGTLLIMPPAAQAGQTAPVTTNFSYTAQSAAGVSDTAFVTVTTVPCFTHGTRIRTERGEVPVEALAVGDLVKTRDHGLQPVRWIGERRVAALGAHAPVVIEAGVFGHHRRLVVSQQHRVLLTHWMAELLFGEEEVLVAARDLVNGCSVRLQEGGEVSYVHLLFDRHEIIWSEGLLTESFLPGPQVMSAMEEDVRAEVLELFPEIDAETHRGYGASARASLRSYEARVLRGVAVA</sequence>
<organism evidence="3 4">
    <name type="scientific">Roseicyclus marinus</name>
    <dbReference type="NCBI Taxonomy" id="2161673"/>
    <lineage>
        <taxon>Bacteria</taxon>
        <taxon>Pseudomonadati</taxon>
        <taxon>Pseudomonadota</taxon>
        <taxon>Alphaproteobacteria</taxon>
        <taxon>Rhodobacterales</taxon>
        <taxon>Roseobacteraceae</taxon>
        <taxon>Roseicyclus</taxon>
    </lineage>
</organism>
<dbReference type="NCBIfam" id="NF038133">
    <property type="entry name" value="choice_anch_L"/>
    <property type="match status" value="1"/>
</dbReference>
<evidence type="ECO:0000256" key="1">
    <source>
        <dbReference type="SAM" id="MobiDB-lite"/>
    </source>
</evidence>
<accession>A0AA48KIN2</accession>
<reference evidence="3 4" key="1">
    <citation type="submission" date="2023-01" db="EMBL/GenBank/DDBJ databases">
        <title>Complete genome sequence of Roseicyclus marinus strain Dej080120_10.</title>
        <authorList>
            <person name="Ueki S."/>
            <person name="Maruyama F."/>
        </authorList>
    </citation>
    <scope>NUCLEOTIDE SEQUENCE [LARGE SCALE GENOMIC DNA]</scope>
    <source>
        <strain evidence="3 4">Dej080120_10</strain>
    </source>
</reference>
<dbReference type="Pfam" id="PF17963">
    <property type="entry name" value="Big_9"/>
    <property type="match status" value="1"/>
</dbReference>
<feature type="compositionally biased region" description="Low complexity" evidence="1">
    <location>
        <begin position="81"/>
        <end position="90"/>
    </location>
</feature>
<feature type="domain" description="Hedgehog/Intein (Hint)" evidence="2">
    <location>
        <begin position="339"/>
        <end position="476"/>
    </location>
</feature>
<dbReference type="InterPro" id="IPR049804">
    <property type="entry name" value="Choice_anch_L"/>
</dbReference>
<proteinExistence type="predicted"/>
<dbReference type="Pfam" id="PF13403">
    <property type="entry name" value="Hint_2"/>
    <property type="match status" value="1"/>
</dbReference>
<dbReference type="Gene3D" id="2.170.16.10">
    <property type="entry name" value="Hedgehog/Intein (Hint) domain"/>
    <property type="match status" value="1"/>
</dbReference>
<keyword evidence="4" id="KW-1185">Reference proteome</keyword>
<dbReference type="KEGG" id="rmai:MACH21_01300"/>
<protein>
    <recommendedName>
        <fullName evidence="2">Hedgehog/Intein (Hint) domain-containing protein</fullName>
    </recommendedName>
</protein>
<dbReference type="InterPro" id="IPR036844">
    <property type="entry name" value="Hint_dom_sf"/>
</dbReference>
<dbReference type="Proteomes" id="UP001337723">
    <property type="component" value="Chromosome"/>
</dbReference>
<dbReference type="SUPFAM" id="SSF51294">
    <property type="entry name" value="Hedgehog/intein (Hint) domain"/>
    <property type="match status" value="1"/>
</dbReference>
<name>A0AA48KIN2_9RHOB</name>
<evidence type="ECO:0000313" key="4">
    <source>
        <dbReference type="Proteomes" id="UP001337723"/>
    </source>
</evidence>
<dbReference type="EMBL" id="AP027266">
    <property type="protein sequence ID" value="BDW83953.1"/>
    <property type="molecule type" value="Genomic_DNA"/>
</dbReference>
<evidence type="ECO:0000313" key="3">
    <source>
        <dbReference type="EMBL" id="BDW83953.1"/>
    </source>
</evidence>
<feature type="region of interest" description="Disordered" evidence="1">
    <location>
        <begin position="72"/>
        <end position="94"/>
    </location>
</feature>
<dbReference type="AlphaFoldDB" id="A0AA48KIN2"/>
<dbReference type="RefSeq" id="WP_338273425.1">
    <property type="nucleotide sequence ID" value="NZ_AP027266.1"/>
</dbReference>
<dbReference type="InterPro" id="IPR028992">
    <property type="entry name" value="Hedgehog/Intein_dom"/>
</dbReference>